<comment type="caution">
    <text evidence="1">The sequence shown here is derived from an EMBL/GenBank/DDBJ whole genome shotgun (WGS) entry which is preliminary data.</text>
</comment>
<reference evidence="1 2" key="2">
    <citation type="journal article" date="2022" name="Mol. Ecol. Resour.">
        <title>The genomes of chicory, endive, great burdock and yacon provide insights into Asteraceae paleo-polyploidization history and plant inulin production.</title>
        <authorList>
            <person name="Fan W."/>
            <person name="Wang S."/>
            <person name="Wang H."/>
            <person name="Wang A."/>
            <person name="Jiang F."/>
            <person name="Liu H."/>
            <person name="Zhao H."/>
            <person name="Xu D."/>
            <person name="Zhang Y."/>
        </authorList>
    </citation>
    <scope>NUCLEOTIDE SEQUENCE [LARGE SCALE GENOMIC DNA]</scope>
    <source>
        <strain evidence="2">cv. Punajuju</strain>
        <tissue evidence="1">Leaves</tissue>
    </source>
</reference>
<name>A0ACB9CWH4_CICIN</name>
<dbReference type="EMBL" id="CM042013">
    <property type="protein sequence ID" value="KAI3738649.1"/>
    <property type="molecule type" value="Genomic_DNA"/>
</dbReference>
<evidence type="ECO:0000313" key="2">
    <source>
        <dbReference type="Proteomes" id="UP001055811"/>
    </source>
</evidence>
<gene>
    <name evidence="1" type="ORF">L2E82_28713</name>
</gene>
<keyword evidence="2" id="KW-1185">Reference proteome</keyword>
<accession>A0ACB9CWH4</accession>
<dbReference type="Proteomes" id="UP001055811">
    <property type="component" value="Linkage Group LG05"/>
</dbReference>
<protein>
    <submittedName>
        <fullName evidence="1">Uncharacterized protein</fullName>
    </submittedName>
</protein>
<sequence>MSSLSLKKAHLTSFYLSPGLPNSINETVRHSCFCTLIKQRGRWTEEEHKKFLEALKLYGRAWRRIEGTVDGSIKVWNVDANRVVCDLNTTDAFPSVLDIKCSTVEPLFVSAASSRSEFLDDIRIRTDTTDGISPSNDYVIDMRNPKLTAEITKQLNSFNQVNVPGSKEPQLWNDILKFYKNGGKAIDDWKKLPTPRFLSLTLISSDLINFCSCSTPFFFYYTVMAFGKNRSTPLVDSDETVVGETQEQDFVDLEDDVQQTTRDTASGSQQEKDPSKPLLNEASLFIPSKSYSEILLSVDDDRWCFTDGLTRLVLLSIDEIGKQRYVRGLTEMRKLFRTGLINENLRFRSELSA</sequence>
<organism evidence="1 2">
    <name type="scientific">Cichorium intybus</name>
    <name type="common">Chicory</name>
    <dbReference type="NCBI Taxonomy" id="13427"/>
    <lineage>
        <taxon>Eukaryota</taxon>
        <taxon>Viridiplantae</taxon>
        <taxon>Streptophyta</taxon>
        <taxon>Embryophyta</taxon>
        <taxon>Tracheophyta</taxon>
        <taxon>Spermatophyta</taxon>
        <taxon>Magnoliopsida</taxon>
        <taxon>eudicotyledons</taxon>
        <taxon>Gunneridae</taxon>
        <taxon>Pentapetalae</taxon>
        <taxon>asterids</taxon>
        <taxon>campanulids</taxon>
        <taxon>Asterales</taxon>
        <taxon>Asteraceae</taxon>
        <taxon>Cichorioideae</taxon>
        <taxon>Cichorieae</taxon>
        <taxon>Cichoriinae</taxon>
        <taxon>Cichorium</taxon>
    </lineage>
</organism>
<evidence type="ECO:0000313" key="1">
    <source>
        <dbReference type="EMBL" id="KAI3738649.1"/>
    </source>
</evidence>
<reference evidence="2" key="1">
    <citation type="journal article" date="2022" name="Mol. Ecol. Resour.">
        <title>The genomes of chicory, endive, great burdock and yacon provide insights into Asteraceae palaeo-polyploidization history and plant inulin production.</title>
        <authorList>
            <person name="Fan W."/>
            <person name="Wang S."/>
            <person name="Wang H."/>
            <person name="Wang A."/>
            <person name="Jiang F."/>
            <person name="Liu H."/>
            <person name="Zhao H."/>
            <person name="Xu D."/>
            <person name="Zhang Y."/>
        </authorList>
    </citation>
    <scope>NUCLEOTIDE SEQUENCE [LARGE SCALE GENOMIC DNA]</scope>
    <source>
        <strain evidence="2">cv. Punajuju</strain>
    </source>
</reference>
<proteinExistence type="predicted"/>